<evidence type="ECO:0000256" key="1">
    <source>
        <dbReference type="SAM" id="MobiDB-lite"/>
    </source>
</evidence>
<dbReference type="KEGG" id="lgi:LOTGIDRAFT_175662"/>
<dbReference type="STRING" id="225164.V4AC68"/>
<organism evidence="2 3">
    <name type="scientific">Lottia gigantea</name>
    <name type="common">Giant owl limpet</name>
    <dbReference type="NCBI Taxonomy" id="225164"/>
    <lineage>
        <taxon>Eukaryota</taxon>
        <taxon>Metazoa</taxon>
        <taxon>Spiralia</taxon>
        <taxon>Lophotrochozoa</taxon>
        <taxon>Mollusca</taxon>
        <taxon>Gastropoda</taxon>
        <taxon>Patellogastropoda</taxon>
        <taxon>Lottioidea</taxon>
        <taxon>Lottiidae</taxon>
        <taxon>Lottia</taxon>
    </lineage>
</organism>
<dbReference type="Proteomes" id="UP000030746">
    <property type="component" value="Unassembled WGS sequence"/>
</dbReference>
<dbReference type="PANTHER" id="PTHR22954:SF3">
    <property type="entry name" value="PROTEIN CBG08539"/>
    <property type="match status" value="1"/>
</dbReference>
<dbReference type="PANTHER" id="PTHR22954">
    <property type="entry name" value="RETROVIRAL PROTEASE-RELATED"/>
    <property type="match status" value="1"/>
</dbReference>
<protein>
    <submittedName>
        <fullName evidence="2">Uncharacterized protein</fullName>
    </submittedName>
</protein>
<dbReference type="HOGENOM" id="CLU_466384_0_0_1"/>
<dbReference type="InterPro" id="IPR008042">
    <property type="entry name" value="Retrotrans_Pao"/>
</dbReference>
<sequence>MASSQQATKVSYADIASRLAATMQPRVARPEYSNIVKVKPSGGKTFGSTKSKVIGDFIRKEWNDNSELGQSVLSLSKVRRVRGGHRAFVKRTIQSSDNSIDEFSNSPREIEILEGFKATLSEKKSVLRNHEEKILEFIESEEEIMHDISESSEFCELINRTIFRIESCLNPKPPQIVPTVEHSNSLPAPAIDIIPRPNNPKLTAKLPKLTLTSYNGDPKSWQSFWDSFDAAVNSNDSISKVDKFHYLKGLLEGAASLCIAGLSLTEHNYDSAVELLLERFGNKQVMISSYMDALIDLSPVSNSNDIKRIRSLFDSIEVSIRSLGSLGVDSNSYGSILGRIILKKVPEEFRLIISRQCDKDKWSIDELLALLKDELEARERINLMNPASSSSSTSSRPSYSRKPDFRYKPQPTTASTLHSSATPSITEEDRGYSMFLQDTGFDCSSVLGQKWDCQLDMFQFQFDKVLSNAEPIVISKRSILSTTAKFYDPVGMIAPIVVLFKIGFQLVAVAISSRTKAGEINPKDAMDAVSKVCADHVTNQQPPNKDTKPKRKRSSTDVPRTDVVGQSVETPRKVYTAEHQWLERT</sequence>
<dbReference type="RefSeq" id="XP_009056615.1">
    <property type="nucleotide sequence ID" value="XM_009058367.1"/>
</dbReference>
<dbReference type="AlphaFoldDB" id="V4AC68"/>
<feature type="region of interest" description="Disordered" evidence="1">
    <location>
        <begin position="536"/>
        <end position="571"/>
    </location>
</feature>
<keyword evidence="3" id="KW-1185">Reference proteome</keyword>
<feature type="region of interest" description="Disordered" evidence="1">
    <location>
        <begin position="386"/>
        <end position="424"/>
    </location>
</feature>
<dbReference type="Pfam" id="PF03564">
    <property type="entry name" value="DUF1759"/>
    <property type="match status" value="1"/>
</dbReference>
<evidence type="ECO:0000313" key="2">
    <source>
        <dbReference type="EMBL" id="ESO92700.1"/>
    </source>
</evidence>
<dbReference type="EMBL" id="KB202034">
    <property type="protein sequence ID" value="ESO92700.1"/>
    <property type="molecule type" value="Genomic_DNA"/>
</dbReference>
<feature type="compositionally biased region" description="Low complexity" evidence="1">
    <location>
        <begin position="388"/>
        <end position="400"/>
    </location>
</feature>
<dbReference type="Pfam" id="PF05380">
    <property type="entry name" value="Peptidase_A17"/>
    <property type="match status" value="1"/>
</dbReference>
<dbReference type="CTD" id="20243313"/>
<dbReference type="OMA" id="WIAVVQK"/>
<accession>V4AC68</accession>
<evidence type="ECO:0000313" key="3">
    <source>
        <dbReference type="Proteomes" id="UP000030746"/>
    </source>
</evidence>
<dbReference type="InterPro" id="IPR005312">
    <property type="entry name" value="DUF1759"/>
</dbReference>
<gene>
    <name evidence="2" type="ORF">LOTGIDRAFT_175662</name>
</gene>
<proteinExistence type="predicted"/>
<dbReference type="OrthoDB" id="6147003at2759"/>
<name>V4AC68_LOTGI</name>
<reference evidence="2 3" key="1">
    <citation type="journal article" date="2013" name="Nature">
        <title>Insights into bilaterian evolution from three spiralian genomes.</title>
        <authorList>
            <person name="Simakov O."/>
            <person name="Marletaz F."/>
            <person name="Cho S.J."/>
            <person name="Edsinger-Gonzales E."/>
            <person name="Havlak P."/>
            <person name="Hellsten U."/>
            <person name="Kuo D.H."/>
            <person name="Larsson T."/>
            <person name="Lv J."/>
            <person name="Arendt D."/>
            <person name="Savage R."/>
            <person name="Osoegawa K."/>
            <person name="de Jong P."/>
            <person name="Grimwood J."/>
            <person name="Chapman J.A."/>
            <person name="Shapiro H."/>
            <person name="Aerts A."/>
            <person name="Otillar R.P."/>
            <person name="Terry A.Y."/>
            <person name="Boore J.L."/>
            <person name="Grigoriev I.V."/>
            <person name="Lindberg D.R."/>
            <person name="Seaver E.C."/>
            <person name="Weisblat D.A."/>
            <person name="Putnam N.H."/>
            <person name="Rokhsar D.S."/>
        </authorList>
    </citation>
    <scope>NUCLEOTIDE SEQUENCE [LARGE SCALE GENOMIC DNA]</scope>
</reference>
<feature type="compositionally biased region" description="Polar residues" evidence="1">
    <location>
        <begin position="410"/>
        <end position="424"/>
    </location>
</feature>
<dbReference type="GeneID" id="20243313"/>